<dbReference type="OrthoDB" id="4832463at2759"/>
<feature type="compositionally biased region" description="Basic and acidic residues" evidence="2">
    <location>
        <begin position="85"/>
        <end position="104"/>
    </location>
</feature>
<proteinExistence type="predicted"/>
<feature type="region of interest" description="Disordered" evidence="2">
    <location>
        <begin position="1"/>
        <end position="136"/>
    </location>
</feature>
<evidence type="ECO:0000313" key="3">
    <source>
        <dbReference type="EMBL" id="KAH7366838.1"/>
    </source>
</evidence>
<name>A0A8K0X4I7_9PEZI</name>
<dbReference type="Proteomes" id="UP000813385">
    <property type="component" value="Unassembled WGS sequence"/>
</dbReference>
<feature type="compositionally biased region" description="Low complexity" evidence="2">
    <location>
        <begin position="66"/>
        <end position="84"/>
    </location>
</feature>
<feature type="compositionally biased region" description="Basic and acidic residues" evidence="2">
    <location>
        <begin position="262"/>
        <end position="291"/>
    </location>
</feature>
<feature type="compositionally biased region" description="Basic and acidic residues" evidence="2">
    <location>
        <begin position="31"/>
        <end position="40"/>
    </location>
</feature>
<evidence type="ECO:0000313" key="4">
    <source>
        <dbReference type="Proteomes" id="UP000813385"/>
    </source>
</evidence>
<gene>
    <name evidence="3" type="ORF">B0T11DRAFT_325159</name>
</gene>
<sequence length="341" mass="37921">MAYPQDQRGASLPAARATTRPKQRSQSQYPDRLDPQDLTRRLNVVLAEQKARSERRKRAKAEAARAAESGGTAAAAIASAQPETTHPDTARPHRSTDDAAHEEAYVPQTAAAQFERTTTTKTTAADSKTHQSHVHRLSRRALKFHLSGPTIPALTDPAATTADQARALKKAQQEREKVLERNQFQRDRLLEEAAEAEQERELRNRQLQLHSIEARLSGARFSEDHGETAPRLSGSDFLKKLESRESAVDGLECAELPHDVNEHRVDWTQSDERDGAGPKDKSTGPRLRKPESIWTLKGRLTRHRDGRPEKTGSRGSDDAAPGSEKPKSPITEFFARLKVSH</sequence>
<keyword evidence="1" id="KW-0175">Coiled coil</keyword>
<feature type="compositionally biased region" description="Low complexity" evidence="2">
    <location>
        <begin position="117"/>
        <end position="126"/>
    </location>
</feature>
<feature type="region of interest" description="Disordered" evidence="2">
    <location>
        <begin position="262"/>
        <end position="341"/>
    </location>
</feature>
<reference evidence="3" key="1">
    <citation type="journal article" date="2021" name="Nat. Commun.">
        <title>Genetic determinants of endophytism in the Arabidopsis root mycobiome.</title>
        <authorList>
            <person name="Mesny F."/>
            <person name="Miyauchi S."/>
            <person name="Thiergart T."/>
            <person name="Pickel B."/>
            <person name="Atanasova L."/>
            <person name="Karlsson M."/>
            <person name="Huettel B."/>
            <person name="Barry K.W."/>
            <person name="Haridas S."/>
            <person name="Chen C."/>
            <person name="Bauer D."/>
            <person name="Andreopoulos W."/>
            <person name="Pangilinan J."/>
            <person name="LaButti K."/>
            <person name="Riley R."/>
            <person name="Lipzen A."/>
            <person name="Clum A."/>
            <person name="Drula E."/>
            <person name="Henrissat B."/>
            <person name="Kohler A."/>
            <person name="Grigoriev I.V."/>
            <person name="Martin F.M."/>
            <person name="Hacquard S."/>
        </authorList>
    </citation>
    <scope>NUCLEOTIDE SEQUENCE</scope>
    <source>
        <strain evidence="3">MPI-CAGE-AT-0016</strain>
    </source>
</reference>
<organism evidence="3 4">
    <name type="scientific">Plectosphaerella cucumerina</name>
    <dbReference type="NCBI Taxonomy" id="40658"/>
    <lineage>
        <taxon>Eukaryota</taxon>
        <taxon>Fungi</taxon>
        <taxon>Dikarya</taxon>
        <taxon>Ascomycota</taxon>
        <taxon>Pezizomycotina</taxon>
        <taxon>Sordariomycetes</taxon>
        <taxon>Hypocreomycetidae</taxon>
        <taxon>Glomerellales</taxon>
        <taxon>Plectosphaerellaceae</taxon>
        <taxon>Plectosphaerella</taxon>
    </lineage>
</organism>
<evidence type="ECO:0000256" key="2">
    <source>
        <dbReference type="SAM" id="MobiDB-lite"/>
    </source>
</evidence>
<comment type="caution">
    <text evidence="3">The sequence shown here is derived from an EMBL/GenBank/DDBJ whole genome shotgun (WGS) entry which is preliminary data.</text>
</comment>
<protein>
    <submittedName>
        <fullName evidence="3">Uncharacterized protein</fullName>
    </submittedName>
</protein>
<evidence type="ECO:0000256" key="1">
    <source>
        <dbReference type="SAM" id="Coils"/>
    </source>
</evidence>
<feature type="coiled-coil region" evidence="1">
    <location>
        <begin position="162"/>
        <end position="206"/>
    </location>
</feature>
<accession>A0A8K0X4I7</accession>
<dbReference type="AlphaFoldDB" id="A0A8K0X4I7"/>
<dbReference type="EMBL" id="JAGPXD010000002">
    <property type="protein sequence ID" value="KAH7366838.1"/>
    <property type="molecule type" value="Genomic_DNA"/>
</dbReference>
<keyword evidence="4" id="KW-1185">Reference proteome</keyword>
<feature type="compositionally biased region" description="Basic and acidic residues" evidence="2">
    <location>
        <begin position="306"/>
        <end position="317"/>
    </location>
</feature>